<evidence type="ECO:0000313" key="2">
    <source>
        <dbReference type="EMBL" id="NWJ49128.1"/>
    </source>
</evidence>
<dbReference type="Pfam" id="PF02399">
    <property type="entry name" value="Herpes_ori_bp"/>
    <property type="match status" value="1"/>
</dbReference>
<dbReference type="NCBIfam" id="NF042913">
    <property type="entry name" value="CyRepA1"/>
    <property type="match status" value="1"/>
</dbReference>
<dbReference type="Proteomes" id="UP000521676">
    <property type="component" value="Unassembled WGS sequence"/>
</dbReference>
<dbReference type="InterPro" id="IPR027417">
    <property type="entry name" value="P-loop_NTPase"/>
</dbReference>
<dbReference type="SUPFAM" id="SSF52540">
    <property type="entry name" value="P-loop containing nucleoside triphosphate hydrolases"/>
    <property type="match status" value="1"/>
</dbReference>
<organism evidence="2 3">
    <name type="scientific">Candidatus Chlorohelix allophototropha</name>
    <dbReference type="NCBI Taxonomy" id="3003348"/>
    <lineage>
        <taxon>Bacteria</taxon>
        <taxon>Bacillati</taxon>
        <taxon>Chloroflexota</taxon>
        <taxon>Chloroflexia</taxon>
        <taxon>Candidatus Chloroheliales</taxon>
        <taxon>Candidatus Chloroheliaceae</taxon>
        <taxon>Candidatus Chlorohelix</taxon>
    </lineage>
</organism>
<evidence type="ECO:0000313" key="3">
    <source>
        <dbReference type="Proteomes" id="UP000521676"/>
    </source>
</evidence>
<dbReference type="GO" id="GO:0003688">
    <property type="term" value="F:DNA replication origin binding"/>
    <property type="evidence" value="ECO:0007669"/>
    <property type="project" value="InterPro"/>
</dbReference>
<protein>
    <recommendedName>
        <fullName evidence="1">Replication origin-binding protein domain-containing protein</fullName>
    </recommendedName>
</protein>
<gene>
    <name evidence="2" type="ORF">HXX08_24995</name>
</gene>
<dbReference type="EMBL" id="JACATZ010000004">
    <property type="protein sequence ID" value="NWJ49128.1"/>
    <property type="molecule type" value="Genomic_DNA"/>
</dbReference>
<evidence type="ECO:0000259" key="1">
    <source>
        <dbReference type="Pfam" id="PF02399"/>
    </source>
</evidence>
<dbReference type="AlphaFoldDB" id="A0A8T7MAB5"/>
<dbReference type="GO" id="GO:0006260">
    <property type="term" value="P:DNA replication"/>
    <property type="evidence" value="ECO:0007669"/>
    <property type="project" value="InterPro"/>
</dbReference>
<accession>A0A8T7MAB5</accession>
<dbReference type="InterPro" id="IPR049996">
    <property type="entry name" value="Slr7037-like"/>
</dbReference>
<dbReference type="GO" id="GO:0005524">
    <property type="term" value="F:ATP binding"/>
    <property type="evidence" value="ECO:0007669"/>
    <property type="project" value="InterPro"/>
</dbReference>
<reference evidence="2 3" key="1">
    <citation type="submission" date="2020-06" db="EMBL/GenBank/DDBJ databases">
        <title>Anoxygenic phototrophic Chloroflexota member uses a Type I reaction center.</title>
        <authorList>
            <person name="Tsuji J.M."/>
            <person name="Shaw N.A."/>
            <person name="Nagashima S."/>
            <person name="Venkiteswaran J."/>
            <person name="Schiff S.L."/>
            <person name="Hanada S."/>
            <person name="Tank M."/>
            <person name="Neufeld J.D."/>
        </authorList>
    </citation>
    <scope>NUCLEOTIDE SEQUENCE [LARGE SCALE GENOMIC DNA]</scope>
    <source>
        <strain evidence="2">L227-S17</strain>
    </source>
</reference>
<comment type="caution">
    <text evidence="2">The sequence shown here is derived from an EMBL/GenBank/DDBJ whole genome shotgun (WGS) entry which is preliminary data.</text>
</comment>
<proteinExistence type="predicted"/>
<dbReference type="InterPro" id="IPR003450">
    <property type="entry name" value="Replication_origin-bd"/>
</dbReference>
<feature type="domain" description="Replication origin-binding protein" evidence="1">
    <location>
        <begin position="51"/>
        <end position="182"/>
    </location>
</feature>
<name>A0A8T7MAB5_9CHLR</name>
<sequence>MLFYGTMSAKVVTHFGILLLSTLVGKKTTVYHSASTFSSFSSPLYLYGSKISHRVILTQELSRRFGLENYLDFREEGIMQQRELSDAPRLSITVDSLQHLINLGSSRDLLILDEVTQILRYLTFSKTLSKSRRIVRVAFEALIRNAHKVLVMDADLDKVTYDYLCGLKGKKNIEVVVNDFVPEKNIPLYSFEKKTELLSHMCHILRIGGKIYFACNSKSEVVIQTAIIKAQFPNLRVMSITSDNSNEEAIREFAKNLNENVIDYDILLASPSIGTGCDISVEHFDYTFVIGARRSTNHRDLLQHMSRNRKAKAIFCWIDPTEENHPIDPEYYRKECVERAVDTGLIVGYDVQGRRIPAAIEQRQLKLYGAYKAQDAISHNKLAENFYLQAELEGYQVKECTAEVETLEYSKARTQTKGIIKEKGIQAVLDAPDLEMRDVQKLKRRENGLSRSERVTLERNKIKDFYKETPTKDLLEYDREGKTRISIFNLALLLGYRDSLELDDKDMLNTDRLITDFTGYTLATYRRIEILKQFCVLDDDGYFTFDKEFCAKDLSQAVRWTLKNKLLIRRDLGLYLHRDFPDKPVQFLAEVLQQVGIKLKHRRFGKRGKQVYYYRLDRESFDKALKYAERLQLEAQRDCASSTHTCVVDPYVYIYNNRVDYKRDTA</sequence>